<reference evidence="7 8" key="1">
    <citation type="submission" date="2019-09" db="EMBL/GenBank/DDBJ databases">
        <title>Genome Sequences of Streptomyces kaniharaensis ATCC 21070.</title>
        <authorList>
            <person name="Zhu W."/>
            <person name="De Crecy-Lagard V."/>
            <person name="Richards N.G."/>
        </authorList>
    </citation>
    <scope>NUCLEOTIDE SEQUENCE [LARGE SCALE GENOMIC DNA]</scope>
    <source>
        <strain evidence="7 8">SF-557</strain>
    </source>
</reference>
<dbReference type="GO" id="GO:0016788">
    <property type="term" value="F:hydrolase activity, acting on ester bonds"/>
    <property type="evidence" value="ECO:0007669"/>
    <property type="project" value="InterPro"/>
</dbReference>
<dbReference type="SUPFAM" id="SSF56784">
    <property type="entry name" value="HAD-like"/>
    <property type="match status" value="1"/>
</dbReference>
<dbReference type="PANTHER" id="PTHR21485">
    <property type="entry name" value="HAD SUPERFAMILY MEMBERS CMAS AND KDSC"/>
    <property type="match status" value="1"/>
</dbReference>
<evidence type="ECO:0000256" key="5">
    <source>
        <dbReference type="ARBA" id="ARBA00022801"/>
    </source>
</evidence>
<dbReference type="EMBL" id="WBOF01000001">
    <property type="protein sequence ID" value="MQS14772.1"/>
    <property type="molecule type" value="Genomic_DNA"/>
</dbReference>
<gene>
    <name evidence="7" type="ORF">F7Q99_21535</name>
</gene>
<dbReference type="GO" id="GO:0046872">
    <property type="term" value="F:metal ion binding"/>
    <property type="evidence" value="ECO:0007669"/>
    <property type="project" value="UniProtKB-KW"/>
</dbReference>
<proteinExistence type="inferred from homology"/>
<sequence>MSIHARPFNHQLDPVAARDNLERLPIGLCDEFAHIELVCLDVDGILTDGSIIYSESGRALVTFNARDGLGIALLQRAGVSVAFVSALDSPIVRKRAEELHIKSVCLGVNDKLRCVRDMQRHTRGKILFMGDDLWDLAAMRACDVAASSCDAAVEALAAADVISSYGGGRGAVRQIADMTLEAQDIDRGSLMARYDE</sequence>
<evidence type="ECO:0000256" key="6">
    <source>
        <dbReference type="ARBA" id="ARBA00022842"/>
    </source>
</evidence>
<dbReference type="SFLD" id="SFLDG01136">
    <property type="entry name" value="C1.6:_Phosphoserine_Phosphatas"/>
    <property type="match status" value="1"/>
</dbReference>
<evidence type="ECO:0000256" key="1">
    <source>
        <dbReference type="ARBA" id="ARBA00001946"/>
    </source>
</evidence>
<evidence type="ECO:0000313" key="8">
    <source>
        <dbReference type="Proteomes" id="UP000450000"/>
    </source>
</evidence>
<keyword evidence="8" id="KW-1185">Reference proteome</keyword>
<dbReference type="NCBIfam" id="TIGR01670">
    <property type="entry name" value="KdsC-phosphatas"/>
    <property type="match status" value="1"/>
</dbReference>
<comment type="subunit">
    <text evidence="3">Homotetramer.</text>
</comment>
<dbReference type="PANTHER" id="PTHR21485:SF3">
    <property type="entry name" value="N-ACYLNEURAMINATE CYTIDYLYLTRANSFERASE"/>
    <property type="match status" value="1"/>
</dbReference>
<evidence type="ECO:0000256" key="3">
    <source>
        <dbReference type="ARBA" id="ARBA00011881"/>
    </source>
</evidence>
<comment type="caution">
    <text evidence="7">The sequence shown here is derived from an EMBL/GenBank/DDBJ whole genome shotgun (WGS) entry which is preliminary data.</text>
</comment>
<dbReference type="SFLD" id="SFLDS00003">
    <property type="entry name" value="Haloacid_Dehalogenase"/>
    <property type="match status" value="1"/>
</dbReference>
<dbReference type="InterPro" id="IPR050793">
    <property type="entry name" value="CMP-NeuNAc_synthase"/>
</dbReference>
<dbReference type="AlphaFoldDB" id="A0A6N7KT08"/>
<keyword evidence="5" id="KW-0378">Hydrolase</keyword>
<name>A0A6N7KT08_9ACTN</name>
<dbReference type="InterPro" id="IPR023214">
    <property type="entry name" value="HAD_sf"/>
</dbReference>
<organism evidence="7 8">
    <name type="scientific">Streptomyces kaniharaensis</name>
    <dbReference type="NCBI Taxonomy" id="212423"/>
    <lineage>
        <taxon>Bacteria</taxon>
        <taxon>Bacillati</taxon>
        <taxon>Actinomycetota</taxon>
        <taxon>Actinomycetes</taxon>
        <taxon>Kitasatosporales</taxon>
        <taxon>Streptomycetaceae</taxon>
        <taxon>Streptomyces</taxon>
    </lineage>
</organism>
<dbReference type="Gene3D" id="3.40.50.1000">
    <property type="entry name" value="HAD superfamily/HAD-like"/>
    <property type="match status" value="1"/>
</dbReference>
<dbReference type="GO" id="GO:0008781">
    <property type="term" value="F:N-acylneuraminate cytidylyltransferase activity"/>
    <property type="evidence" value="ECO:0007669"/>
    <property type="project" value="TreeGrafter"/>
</dbReference>
<dbReference type="OrthoDB" id="9805604at2"/>
<protein>
    <submittedName>
        <fullName evidence="7">Phenylphosphate carboxylase subunit delta</fullName>
    </submittedName>
</protein>
<dbReference type="Proteomes" id="UP000450000">
    <property type="component" value="Unassembled WGS sequence"/>
</dbReference>
<evidence type="ECO:0000256" key="4">
    <source>
        <dbReference type="ARBA" id="ARBA00022723"/>
    </source>
</evidence>
<dbReference type="InterPro" id="IPR010023">
    <property type="entry name" value="KdsC_fam"/>
</dbReference>
<comment type="similarity">
    <text evidence="2">Belongs to the KdsC family.</text>
</comment>
<comment type="cofactor">
    <cofactor evidence="1">
        <name>Mg(2+)</name>
        <dbReference type="ChEBI" id="CHEBI:18420"/>
    </cofactor>
</comment>
<dbReference type="InterPro" id="IPR036412">
    <property type="entry name" value="HAD-like_sf"/>
</dbReference>
<keyword evidence="6" id="KW-0460">Magnesium</keyword>
<evidence type="ECO:0000313" key="7">
    <source>
        <dbReference type="EMBL" id="MQS14772.1"/>
    </source>
</evidence>
<evidence type="ECO:0000256" key="2">
    <source>
        <dbReference type="ARBA" id="ARBA00005893"/>
    </source>
</evidence>
<accession>A0A6N7KT08</accession>
<keyword evidence="4" id="KW-0479">Metal-binding</keyword>
<dbReference type="SFLD" id="SFLDG01138">
    <property type="entry name" value="C1.6.2:_Deoxy-d-mannose-octulo"/>
    <property type="match status" value="1"/>
</dbReference>